<dbReference type="STRING" id="926561.GCA_000379025_00862"/>
<dbReference type="SMART" id="SM00260">
    <property type="entry name" value="CheW"/>
    <property type="match status" value="1"/>
</dbReference>
<dbReference type="InterPro" id="IPR036061">
    <property type="entry name" value="CheW-like_dom_sf"/>
</dbReference>
<dbReference type="Gene3D" id="2.30.30.40">
    <property type="entry name" value="SH3 Domains"/>
    <property type="match status" value="1"/>
</dbReference>
<evidence type="ECO:0000313" key="3">
    <source>
        <dbReference type="Proteomes" id="UP000295832"/>
    </source>
</evidence>
<dbReference type="PROSITE" id="PS50851">
    <property type="entry name" value="CHEW"/>
    <property type="match status" value="1"/>
</dbReference>
<dbReference type="Gene3D" id="2.40.50.180">
    <property type="entry name" value="CheA-289, Domain 4"/>
    <property type="match status" value="1"/>
</dbReference>
<organism evidence="2 3">
    <name type="scientific">Orenia marismortui</name>
    <dbReference type="NCBI Taxonomy" id="46469"/>
    <lineage>
        <taxon>Bacteria</taxon>
        <taxon>Bacillati</taxon>
        <taxon>Bacillota</taxon>
        <taxon>Clostridia</taxon>
        <taxon>Halanaerobiales</taxon>
        <taxon>Halobacteroidaceae</taxon>
        <taxon>Orenia</taxon>
    </lineage>
</organism>
<dbReference type="Pfam" id="PF01584">
    <property type="entry name" value="CheW"/>
    <property type="match status" value="1"/>
</dbReference>
<gene>
    <name evidence="2" type="ORF">C7959_101184</name>
</gene>
<keyword evidence="3" id="KW-1185">Reference proteome</keyword>
<comment type="caution">
    <text evidence="2">The sequence shown here is derived from an EMBL/GenBank/DDBJ whole genome shotgun (WGS) entry which is preliminary data.</text>
</comment>
<sequence length="154" mass="17266">MSDINQFIIFKLATEEFGVEITKVQEIIKPQAVTKLPQTANFIEGIINLRGDIITIIDLRKRLDFEINTESEDRILVVKINGVDVGFIVDDASEVIRIDSERISKSSGGIAGIKNEYIDGIGKLEDRLIILLNLDKLLSTEEKVTLEEIAESHQ</sequence>
<dbReference type="InterPro" id="IPR039315">
    <property type="entry name" value="CheW"/>
</dbReference>
<dbReference type="SUPFAM" id="SSF50341">
    <property type="entry name" value="CheW-like"/>
    <property type="match status" value="1"/>
</dbReference>
<dbReference type="PANTHER" id="PTHR22617:SF23">
    <property type="entry name" value="CHEMOTAXIS PROTEIN CHEW"/>
    <property type="match status" value="1"/>
</dbReference>
<dbReference type="Proteomes" id="UP000295832">
    <property type="component" value="Unassembled WGS sequence"/>
</dbReference>
<dbReference type="AlphaFoldDB" id="A0A4R8HRR7"/>
<dbReference type="GO" id="GO:0006935">
    <property type="term" value="P:chemotaxis"/>
    <property type="evidence" value="ECO:0007669"/>
    <property type="project" value="InterPro"/>
</dbReference>
<reference evidence="2 3" key="1">
    <citation type="submission" date="2019-03" db="EMBL/GenBank/DDBJ databases">
        <title>Subsurface microbial communities from deep shales in Ohio and West Virginia, USA.</title>
        <authorList>
            <person name="Wrighton K."/>
        </authorList>
    </citation>
    <scope>NUCLEOTIDE SEQUENCE [LARGE SCALE GENOMIC DNA]</scope>
    <source>
        <strain evidence="2 3">MSL 6dP</strain>
    </source>
</reference>
<accession>A0A4R8HRR7</accession>
<protein>
    <submittedName>
        <fullName evidence="2">Purine-binding chemotaxis protein CheW</fullName>
    </submittedName>
</protein>
<dbReference type="InterPro" id="IPR002545">
    <property type="entry name" value="CheW-lke_dom"/>
</dbReference>
<name>A0A4R8HRR7_9FIRM</name>
<dbReference type="GO" id="GO:0007165">
    <property type="term" value="P:signal transduction"/>
    <property type="evidence" value="ECO:0007669"/>
    <property type="project" value="InterPro"/>
</dbReference>
<dbReference type="GO" id="GO:0005829">
    <property type="term" value="C:cytosol"/>
    <property type="evidence" value="ECO:0007669"/>
    <property type="project" value="TreeGrafter"/>
</dbReference>
<feature type="domain" description="CheW-like" evidence="1">
    <location>
        <begin position="4"/>
        <end position="143"/>
    </location>
</feature>
<evidence type="ECO:0000259" key="1">
    <source>
        <dbReference type="PROSITE" id="PS50851"/>
    </source>
</evidence>
<dbReference type="PANTHER" id="PTHR22617">
    <property type="entry name" value="CHEMOTAXIS SENSOR HISTIDINE KINASE-RELATED"/>
    <property type="match status" value="1"/>
</dbReference>
<evidence type="ECO:0000313" key="2">
    <source>
        <dbReference type="EMBL" id="TDX59297.1"/>
    </source>
</evidence>
<dbReference type="EMBL" id="SOEG01000001">
    <property type="protein sequence ID" value="TDX59297.1"/>
    <property type="molecule type" value="Genomic_DNA"/>
</dbReference>
<dbReference type="RefSeq" id="WP_134114337.1">
    <property type="nucleotide sequence ID" value="NZ_SOEG01000001.1"/>
</dbReference>
<proteinExistence type="predicted"/>